<gene>
    <name evidence="1" type="ORF">LCGC14_1745690</name>
</gene>
<dbReference type="InterPro" id="IPR021530">
    <property type="entry name" value="AllH-like"/>
</dbReference>
<protein>
    <recommendedName>
        <fullName evidence="2">DUF2877 domain-containing protein</fullName>
    </recommendedName>
</protein>
<accession>A0A0F9JKN4</accession>
<dbReference type="EMBL" id="LAZR01016035">
    <property type="protein sequence ID" value="KKM06266.1"/>
    <property type="molecule type" value="Genomic_DNA"/>
</dbReference>
<organism evidence="1">
    <name type="scientific">marine sediment metagenome</name>
    <dbReference type="NCBI Taxonomy" id="412755"/>
    <lineage>
        <taxon>unclassified sequences</taxon>
        <taxon>metagenomes</taxon>
        <taxon>ecological metagenomes</taxon>
    </lineage>
</organism>
<reference evidence="1" key="1">
    <citation type="journal article" date="2015" name="Nature">
        <title>Complex archaea that bridge the gap between prokaryotes and eukaryotes.</title>
        <authorList>
            <person name="Spang A."/>
            <person name="Saw J.H."/>
            <person name="Jorgensen S.L."/>
            <person name="Zaremba-Niedzwiedzka K."/>
            <person name="Martijn J."/>
            <person name="Lind A.E."/>
            <person name="van Eijk R."/>
            <person name="Schleper C."/>
            <person name="Guy L."/>
            <person name="Ettema T.J."/>
        </authorList>
    </citation>
    <scope>NUCLEOTIDE SEQUENCE</scope>
</reference>
<evidence type="ECO:0008006" key="2">
    <source>
        <dbReference type="Google" id="ProtNLM"/>
    </source>
</evidence>
<evidence type="ECO:0000313" key="1">
    <source>
        <dbReference type="EMBL" id="KKM06266.1"/>
    </source>
</evidence>
<dbReference type="Pfam" id="PF11392">
    <property type="entry name" value="AllH"/>
    <property type="match status" value="1"/>
</dbReference>
<sequence length="207" mass="22108">RVKSIFPTGFDLSQSSGFGRLIPKILSLAAGQLDDEAEIDPTLALAWPSICAITKACLLGDMPGLFREANALVGLGEGLTPSGDDFLGGLLFCLNTIQRLYPGLINLNSSEQALFIESAKQRTHLISFTLLKDLTNGQAVEPLHQLIQSVLSEQPPESIRPASCLTQIGHSTGWDLLTGALTGLLSTFRSPDSIDSSAILPTQDIYS</sequence>
<feature type="non-terminal residue" evidence="1">
    <location>
        <position position="1"/>
    </location>
</feature>
<name>A0A0F9JKN4_9ZZZZ</name>
<comment type="caution">
    <text evidence="1">The sequence shown here is derived from an EMBL/GenBank/DDBJ whole genome shotgun (WGS) entry which is preliminary data.</text>
</comment>
<dbReference type="AlphaFoldDB" id="A0A0F9JKN4"/>
<proteinExistence type="predicted"/>